<gene>
    <name evidence="2" type="ORF">SODALDRAFT_360764</name>
</gene>
<keyword evidence="3" id="KW-1185">Reference proteome</keyword>
<dbReference type="EMBL" id="ML119057">
    <property type="protein sequence ID" value="ROT37090.1"/>
    <property type="molecule type" value="Genomic_DNA"/>
</dbReference>
<feature type="compositionally biased region" description="Polar residues" evidence="1">
    <location>
        <begin position="1"/>
        <end position="10"/>
    </location>
</feature>
<evidence type="ECO:0000256" key="1">
    <source>
        <dbReference type="SAM" id="MobiDB-lite"/>
    </source>
</evidence>
<evidence type="ECO:0000313" key="3">
    <source>
        <dbReference type="Proteomes" id="UP000272025"/>
    </source>
</evidence>
<feature type="region of interest" description="Disordered" evidence="1">
    <location>
        <begin position="1"/>
        <end position="92"/>
    </location>
</feature>
<name>A0A3N2PRJ3_SODAK</name>
<reference evidence="2 3" key="1">
    <citation type="journal article" date="2018" name="Mol. Ecol.">
        <title>The obligate alkalophilic soda-lake fungus Sodiomyces alkalinus has shifted to a protein diet.</title>
        <authorList>
            <person name="Grum-Grzhimaylo A.A."/>
            <person name="Falkoski D.L."/>
            <person name="van den Heuvel J."/>
            <person name="Valero-Jimenez C.A."/>
            <person name="Min B."/>
            <person name="Choi I.G."/>
            <person name="Lipzen A."/>
            <person name="Daum C.G."/>
            <person name="Aanen D.K."/>
            <person name="Tsang A."/>
            <person name="Henrissat B."/>
            <person name="Bilanenko E.N."/>
            <person name="de Vries R.P."/>
            <person name="van Kan J.A.L."/>
            <person name="Grigoriev I.V."/>
            <person name="Debets A.J.M."/>
        </authorList>
    </citation>
    <scope>NUCLEOTIDE SEQUENCE [LARGE SCALE GENOMIC DNA]</scope>
    <source>
        <strain evidence="2 3">F11</strain>
    </source>
</reference>
<dbReference type="RefSeq" id="XP_028464896.1">
    <property type="nucleotide sequence ID" value="XM_028614308.1"/>
</dbReference>
<dbReference type="GeneID" id="39582786"/>
<organism evidence="2 3">
    <name type="scientific">Sodiomyces alkalinus (strain CBS 110278 / VKM F-3762 / F11)</name>
    <name type="common">Alkaliphilic filamentous fungus</name>
    <dbReference type="NCBI Taxonomy" id="1314773"/>
    <lineage>
        <taxon>Eukaryota</taxon>
        <taxon>Fungi</taxon>
        <taxon>Dikarya</taxon>
        <taxon>Ascomycota</taxon>
        <taxon>Pezizomycotina</taxon>
        <taxon>Sordariomycetes</taxon>
        <taxon>Hypocreomycetidae</taxon>
        <taxon>Glomerellales</taxon>
        <taxon>Plectosphaerellaceae</taxon>
        <taxon>Sodiomyces</taxon>
    </lineage>
</organism>
<accession>A0A3N2PRJ3</accession>
<dbReference type="AlphaFoldDB" id="A0A3N2PRJ3"/>
<feature type="compositionally biased region" description="Polar residues" evidence="1">
    <location>
        <begin position="79"/>
        <end position="92"/>
    </location>
</feature>
<sequence length="176" mass="18700">MVSDLQSTNALVLGRSPDEVPSSGSDDWVGERRTNVSSPLGNKDGKNNTNSVCPGRSFSISTKYWNTGADEQRTEQRDPGTSISQRKASEAASSVTCPLPSFVAVSGIGLAPPVCLSRLMGIYFVPERLDATRCYSMSFDPMASDIRPSPKITSSSSSPYDTGGRPSISVKAVVCL</sequence>
<protein>
    <submittedName>
        <fullName evidence="2">Uncharacterized protein</fullName>
    </submittedName>
</protein>
<feature type="compositionally biased region" description="Polar residues" evidence="1">
    <location>
        <begin position="47"/>
        <end position="65"/>
    </location>
</feature>
<evidence type="ECO:0000313" key="2">
    <source>
        <dbReference type="EMBL" id="ROT37090.1"/>
    </source>
</evidence>
<dbReference type="Proteomes" id="UP000272025">
    <property type="component" value="Unassembled WGS sequence"/>
</dbReference>
<proteinExistence type="predicted"/>